<sequence>MKVAGVITEYNPFHNGHKYQLEQIKRQTSADYIVVVMSGDFVQRGEPAIIDKYERTRMALLSGADLVLELPSVFATASAEFFAGGGVSVLKNTGVVDMLCYGVESVDHELTKLVAGVLKNPPAEYSTSLARLIQGGMSFPAARSRALCEYFQDNYDSSLEKLDAFITSPNNILAIEYEKALMDCGDITGFPIQRVGEGYHSTDSTSEFSSATAVRGVISTLIDIDKHNTITNMQLDNSWISAKFSQLMPSDCADILVNCILGGHIVFPDDISEMLYYRLLTGKYKGFAQYADCTKELSAKIVKNIYKYESFTQFCNLLKSKNLTYTRISRVLTHILLGIENNDFNICMDNPYLRILGFKKSSGELMHLLKKRASTPIITKVADAPYELISKDIFAADLYGRLCHSQQNEFTHGVVII</sequence>
<comment type="subcellular location">
    <subcellularLocation>
        <location evidence="3">Cytoplasm</location>
    </subcellularLocation>
</comment>
<accession>A0AAX0BN90</accession>
<dbReference type="GO" id="GO:0000049">
    <property type="term" value="F:tRNA binding"/>
    <property type="evidence" value="ECO:0007669"/>
    <property type="project" value="UniProtKB-KW"/>
</dbReference>
<dbReference type="GO" id="GO:0005524">
    <property type="term" value="F:ATP binding"/>
    <property type="evidence" value="ECO:0007669"/>
    <property type="project" value="UniProtKB-KW"/>
</dbReference>
<keyword evidence="3" id="KW-0963">Cytoplasm</keyword>
<comment type="caution">
    <text evidence="3">Lacks conserved residue(s) required for the propagation of feature annotation.</text>
</comment>
<feature type="binding site" evidence="3">
    <location>
        <position position="170"/>
    </location>
    <ligand>
        <name>ATP</name>
        <dbReference type="ChEBI" id="CHEBI:30616"/>
    </ligand>
</feature>
<keyword evidence="3" id="KW-0547">Nucleotide-binding</keyword>
<comment type="similarity">
    <text evidence="3">Belongs to the TmcAL family.</text>
</comment>
<keyword evidence="3" id="KW-0067">ATP-binding</keyword>
<dbReference type="InterPro" id="IPR004821">
    <property type="entry name" value="Cyt_trans-like"/>
</dbReference>
<dbReference type="PANTHER" id="PTHR37825:SF1">
    <property type="entry name" value="TRNA(MET) CYTIDINE ACETATE LIGASE"/>
    <property type="match status" value="1"/>
</dbReference>
<feature type="binding site" evidence="3">
    <location>
        <position position="194"/>
    </location>
    <ligand>
        <name>ATP</name>
        <dbReference type="ChEBI" id="CHEBI:30616"/>
    </ligand>
</feature>
<dbReference type="Gene3D" id="3.40.50.620">
    <property type="entry name" value="HUPs"/>
    <property type="match status" value="1"/>
</dbReference>
<keyword evidence="3" id="KW-0436">Ligase</keyword>
<proteinExistence type="inferred from homology"/>
<evidence type="ECO:0000313" key="5">
    <source>
        <dbReference type="Proteomes" id="UP001193756"/>
    </source>
</evidence>
<keyword evidence="3" id="KW-0820">tRNA-binding</keyword>
<dbReference type="InterPro" id="IPR014729">
    <property type="entry name" value="Rossmann-like_a/b/a_fold"/>
</dbReference>
<gene>
    <name evidence="3" type="primary">tmcAL</name>
    <name evidence="4" type="ORF">G4312_07020</name>
</gene>
<dbReference type="GO" id="GO:0016879">
    <property type="term" value="F:ligase activity, forming carbon-nitrogen bonds"/>
    <property type="evidence" value="ECO:0007669"/>
    <property type="project" value="UniProtKB-UniRule"/>
</dbReference>
<reference evidence="4" key="1">
    <citation type="journal article" date="2020" name="Cell Host Microbe">
        <title>Functional and Genomic Variation between Human-Derived Isolates of Lachnospiraceae Reveals Inter- and Intra-Species Diversity.</title>
        <authorList>
            <person name="Sorbara M.T."/>
            <person name="Littmann E.R."/>
            <person name="Fontana E."/>
            <person name="Moody T.U."/>
            <person name="Kohout C.E."/>
            <person name="Gjonbalaj M."/>
            <person name="Eaton V."/>
            <person name="Seok R."/>
            <person name="Leiner I.M."/>
            <person name="Pamer E.G."/>
        </authorList>
    </citation>
    <scope>NUCLEOTIDE SEQUENCE</scope>
    <source>
        <strain evidence="4">MSK.16.45</strain>
    </source>
</reference>
<dbReference type="PANTHER" id="PTHR37825">
    <property type="entry name" value="TRNA(MET) CYTIDINE ACETATE LIGASE"/>
    <property type="match status" value="1"/>
</dbReference>
<protein>
    <recommendedName>
        <fullName evidence="3">tRNA(Met) cytidine acetate ligase</fullName>
        <ecNumber evidence="3">6.3.4.-</ecNumber>
    </recommendedName>
</protein>
<dbReference type="EMBL" id="JAAIMP010000008">
    <property type="protein sequence ID" value="NSC77044.1"/>
    <property type="molecule type" value="Genomic_DNA"/>
</dbReference>
<organism evidence="4 5">
    <name type="scientific">Agathobacter rectalis</name>
    <dbReference type="NCBI Taxonomy" id="39491"/>
    <lineage>
        <taxon>Bacteria</taxon>
        <taxon>Bacillati</taxon>
        <taxon>Bacillota</taxon>
        <taxon>Clostridia</taxon>
        <taxon>Lachnospirales</taxon>
        <taxon>Lachnospiraceae</taxon>
        <taxon>Agathobacter</taxon>
    </lineage>
</organism>
<evidence type="ECO:0000313" key="4">
    <source>
        <dbReference type="EMBL" id="NSC77044.1"/>
    </source>
</evidence>
<keyword evidence="2 3" id="KW-0694">RNA-binding</keyword>
<dbReference type="GO" id="GO:0005737">
    <property type="term" value="C:cytoplasm"/>
    <property type="evidence" value="ECO:0007669"/>
    <property type="project" value="UniProtKB-SubCell"/>
</dbReference>
<dbReference type="SUPFAM" id="SSF52374">
    <property type="entry name" value="Nucleotidylyl transferase"/>
    <property type="match status" value="1"/>
</dbReference>
<comment type="caution">
    <text evidence="4">The sequence shown here is derived from an EMBL/GenBank/DDBJ whole genome shotgun (WGS) entry which is preliminary data.</text>
</comment>
<dbReference type="EC" id="6.3.4.-" evidence="3"/>
<dbReference type="NCBIfam" id="TIGR00125">
    <property type="entry name" value="cyt_tran_rel"/>
    <property type="match status" value="1"/>
</dbReference>
<dbReference type="AlphaFoldDB" id="A0AAX0BN90"/>
<dbReference type="InterPro" id="IPR008513">
    <property type="entry name" value="tRNA(Met)_cyd_acetate_ligase"/>
</dbReference>
<evidence type="ECO:0000256" key="1">
    <source>
        <dbReference type="ARBA" id="ARBA00022694"/>
    </source>
</evidence>
<feature type="binding site" evidence="3">
    <location>
        <position position="102"/>
    </location>
    <ligand>
        <name>ATP</name>
        <dbReference type="ChEBI" id="CHEBI:30616"/>
    </ligand>
</feature>
<comment type="function">
    <text evidence="3">Catalyzes the formation of N(4)-acetylcytidine (ac(4)C) at the wobble position of elongator tRNA(Met), using acetate and ATP as substrates. First activates an acetate ion to form acetyladenylate (Ac-AMP) and then transfers the acetyl group to tRNA to form ac(4)C34.</text>
</comment>
<feature type="binding site" evidence="3">
    <location>
        <begin position="7"/>
        <end position="20"/>
    </location>
    <ligand>
        <name>ATP</name>
        <dbReference type="ChEBI" id="CHEBI:30616"/>
    </ligand>
</feature>
<dbReference type="GO" id="GO:0006400">
    <property type="term" value="P:tRNA modification"/>
    <property type="evidence" value="ECO:0007669"/>
    <property type="project" value="UniProtKB-UniRule"/>
</dbReference>
<dbReference type="RefSeq" id="WP_173844507.1">
    <property type="nucleotide sequence ID" value="NZ_JAAIMP010000008.1"/>
</dbReference>
<comment type="catalytic activity">
    <reaction evidence="3">
        <text>cytidine(34) in elongator tRNA(Met) + acetate + ATP = N(4)-acetylcytidine(34) in elongator tRNA(Met) + AMP + diphosphate</text>
        <dbReference type="Rhea" id="RHEA:58144"/>
        <dbReference type="Rhea" id="RHEA-COMP:10693"/>
        <dbReference type="Rhea" id="RHEA-COMP:10694"/>
        <dbReference type="ChEBI" id="CHEBI:30089"/>
        <dbReference type="ChEBI" id="CHEBI:30616"/>
        <dbReference type="ChEBI" id="CHEBI:33019"/>
        <dbReference type="ChEBI" id="CHEBI:74900"/>
        <dbReference type="ChEBI" id="CHEBI:82748"/>
        <dbReference type="ChEBI" id="CHEBI:456215"/>
    </reaction>
</comment>
<dbReference type="Proteomes" id="UP001193756">
    <property type="component" value="Unassembled WGS sequence"/>
</dbReference>
<name>A0AAX0BN90_9FIRM</name>
<evidence type="ECO:0000256" key="3">
    <source>
        <dbReference type="HAMAP-Rule" id="MF_01539"/>
    </source>
</evidence>
<evidence type="ECO:0000256" key="2">
    <source>
        <dbReference type="ARBA" id="ARBA00022884"/>
    </source>
</evidence>
<dbReference type="HAMAP" id="MF_01539">
    <property type="entry name" value="TmcAL"/>
    <property type="match status" value="1"/>
</dbReference>
<reference evidence="4" key="2">
    <citation type="submission" date="2020-02" db="EMBL/GenBank/DDBJ databases">
        <authorList>
            <person name="Littmann E."/>
            <person name="Sorbara M."/>
        </authorList>
    </citation>
    <scope>NUCLEOTIDE SEQUENCE</scope>
    <source>
        <strain evidence="4">MSK.16.45</strain>
    </source>
</reference>
<keyword evidence="1 3" id="KW-0819">tRNA processing</keyword>
<dbReference type="Pfam" id="PF05636">
    <property type="entry name" value="HIGH_NTase1"/>
    <property type="match status" value="1"/>
</dbReference>